<dbReference type="EMBL" id="LVVM01003411">
    <property type="protein sequence ID" value="OJA14967.1"/>
    <property type="molecule type" value="Genomic_DNA"/>
</dbReference>
<dbReference type="AlphaFoldDB" id="A0A1J8Q2R6"/>
<organism evidence="2 3">
    <name type="scientific">Rhizopogon vesiculosus</name>
    <dbReference type="NCBI Taxonomy" id="180088"/>
    <lineage>
        <taxon>Eukaryota</taxon>
        <taxon>Fungi</taxon>
        <taxon>Dikarya</taxon>
        <taxon>Basidiomycota</taxon>
        <taxon>Agaricomycotina</taxon>
        <taxon>Agaricomycetes</taxon>
        <taxon>Agaricomycetidae</taxon>
        <taxon>Boletales</taxon>
        <taxon>Suillineae</taxon>
        <taxon>Rhizopogonaceae</taxon>
        <taxon>Rhizopogon</taxon>
    </lineage>
</organism>
<feature type="region of interest" description="Disordered" evidence="1">
    <location>
        <begin position="26"/>
        <end position="72"/>
    </location>
</feature>
<evidence type="ECO:0000256" key="1">
    <source>
        <dbReference type="SAM" id="MobiDB-lite"/>
    </source>
</evidence>
<comment type="caution">
    <text evidence="2">The sequence shown here is derived from an EMBL/GenBank/DDBJ whole genome shotgun (WGS) entry which is preliminary data.</text>
</comment>
<reference evidence="2 3" key="1">
    <citation type="submission" date="2016-03" db="EMBL/GenBank/DDBJ databases">
        <title>Comparative genomics of the ectomycorrhizal sister species Rhizopogon vinicolor and Rhizopogon vesiculosus (Basidiomycota: Boletales) reveals a divergence of the mating type B locus.</title>
        <authorList>
            <person name="Mujic A.B."/>
            <person name="Kuo A."/>
            <person name="Tritt A."/>
            <person name="Lipzen A."/>
            <person name="Chen C."/>
            <person name="Johnson J."/>
            <person name="Sharma A."/>
            <person name="Barry K."/>
            <person name="Grigoriev I.V."/>
            <person name="Spatafora J.W."/>
        </authorList>
    </citation>
    <scope>NUCLEOTIDE SEQUENCE [LARGE SCALE GENOMIC DNA]</scope>
    <source>
        <strain evidence="2 3">AM-OR11-056</strain>
    </source>
</reference>
<gene>
    <name evidence="2" type="ORF">AZE42_03230</name>
</gene>
<name>A0A1J8Q2R6_9AGAM</name>
<proteinExistence type="predicted"/>
<evidence type="ECO:0000313" key="2">
    <source>
        <dbReference type="EMBL" id="OJA14967.1"/>
    </source>
</evidence>
<keyword evidence="3" id="KW-1185">Reference proteome</keyword>
<evidence type="ECO:0000313" key="3">
    <source>
        <dbReference type="Proteomes" id="UP000183567"/>
    </source>
</evidence>
<protein>
    <submittedName>
        <fullName evidence="2">Uncharacterized protein</fullName>
    </submittedName>
</protein>
<sequence>MLSFLPITCLPPSRPPQQVPDIYHTGPRVPSPRPTLALRPYPSSPSPLCPNIDPRPASIAPQSLTPRRDSAVAPDTELWPTVLYNR</sequence>
<dbReference type="Proteomes" id="UP000183567">
    <property type="component" value="Unassembled WGS sequence"/>
</dbReference>
<accession>A0A1J8Q2R6</accession>